<keyword evidence="2" id="KW-0378">Hydrolase</keyword>
<evidence type="ECO:0000256" key="1">
    <source>
        <dbReference type="ARBA" id="ARBA00022722"/>
    </source>
</evidence>
<dbReference type="Pfam" id="PF04231">
    <property type="entry name" value="Endonuclease_1"/>
    <property type="match status" value="1"/>
</dbReference>
<dbReference type="RefSeq" id="WP_205499338.1">
    <property type="nucleotide sequence ID" value="NZ_CP148066.1"/>
</dbReference>
<name>A0ABZ2RPL9_9BACT</name>
<gene>
    <name evidence="4" type="ORF">WG616_03280</name>
</gene>
<feature type="chain" id="PRO_5045624579" evidence="3">
    <location>
        <begin position="26"/>
        <end position="318"/>
    </location>
</feature>
<organism evidence="4 5">
    <name type="scientific">[Mycoplasma] gypis</name>
    <dbReference type="NCBI Taxonomy" id="92404"/>
    <lineage>
        <taxon>Bacteria</taxon>
        <taxon>Bacillati</taxon>
        <taxon>Mycoplasmatota</taxon>
        <taxon>Mycoplasmoidales</taxon>
        <taxon>Metamycoplasmataceae</taxon>
        <taxon>Metamycoplasma</taxon>
    </lineage>
</organism>
<evidence type="ECO:0000256" key="2">
    <source>
        <dbReference type="ARBA" id="ARBA00022801"/>
    </source>
</evidence>
<dbReference type="Proteomes" id="UP001460679">
    <property type="component" value="Chromosome"/>
</dbReference>
<dbReference type="InterPro" id="IPR007346">
    <property type="entry name" value="Endonuclease-I"/>
</dbReference>
<evidence type="ECO:0000256" key="3">
    <source>
        <dbReference type="SAM" id="SignalP"/>
    </source>
</evidence>
<sequence>MKKYLIWKFLLFVGFTSTISLPFIAASCKTTETDNIAKFSDNKFETNFTKNHLMEYYSLLNNKSGDDLLKALLKTQHNNAQKIPVAQYNKNVKAKDLNLAYLDKFFEKDKNTIVDIYSENPTGTDPYNFSKNDRMGSGKREGETYNREHVVPKSWYGYTKQQILNIASDMQAIWPTDSKVNSERGNMPYGEVVSVDETFQNGSRIGKDKNGNRVFEPIDAFKGDVARVYFYFAVTYSDKLKNLADGSKVFEKENVYPYLKSDYLELMIKWSKMDPIDDFELYKNNTIWNIKHWTRNPFIDFPNLYKILKNKDSVRFKK</sequence>
<dbReference type="PANTHER" id="PTHR33607">
    <property type="entry name" value="ENDONUCLEASE-1"/>
    <property type="match status" value="1"/>
</dbReference>
<evidence type="ECO:0000313" key="4">
    <source>
        <dbReference type="EMBL" id="WXL28360.1"/>
    </source>
</evidence>
<evidence type="ECO:0000313" key="5">
    <source>
        <dbReference type="Proteomes" id="UP001460679"/>
    </source>
</evidence>
<accession>A0ABZ2RPL9</accession>
<dbReference type="EMBL" id="CP148066">
    <property type="protein sequence ID" value="WXL28360.1"/>
    <property type="molecule type" value="Genomic_DNA"/>
</dbReference>
<keyword evidence="4" id="KW-0255">Endonuclease</keyword>
<dbReference type="InterPro" id="IPR044925">
    <property type="entry name" value="His-Me_finger_sf"/>
</dbReference>
<keyword evidence="5" id="KW-1185">Reference proteome</keyword>
<keyword evidence="1" id="KW-0540">Nuclease</keyword>
<dbReference type="PROSITE" id="PS51257">
    <property type="entry name" value="PROKAR_LIPOPROTEIN"/>
    <property type="match status" value="1"/>
</dbReference>
<proteinExistence type="predicted"/>
<protein>
    <submittedName>
        <fullName evidence="4">Endonuclease</fullName>
    </submittedName>
</protein>
<feature type="signal peptide" evidence="3">
    <location>
        <begin position="1"/>
        <end position="25"/>
    </location>
</feature>
<reference evidence="4" key="1">
    <citation type="submission" date="2024-03" db="EMBL/GenBank/DDBJ databases">
        <title>Complete genome sequence of Mycoplasma gypis type strain B1/T1.</title>
        <authorList>
            <person name="Spergser J."/>
        </authorList>
    </citation>
    <scope>NUCLEOTIDE SEQUENCE [LARGE SCALE GENOMIC DNA]</scope>
    <source>
        <strain evidence="4">B1/T1</strain>
    </source>
</reference>
<dbReference type="PANTHER" id="PTHR33607:SF2">
    <property type="entry name" value="ENDONUCLEASE-1"/>
    <property type="match status" value="1"/>
</dbReference>
<dbReference type="GO" id="GO:0004519">
    <property type="term" value="F:endonuclease activity"/>
    <property type="evidence" value="ECO:0007669"/>
    <property type="project" value="UniProtKB-KW"/>
</dbReference>
<keyword evidence="3" id="KW-0732">Signal</keyword>
<dbReference type="SUPFAM" id="SSF54060">
    <property type="entry name" value="His-Me finger endonucleases"/>
    <property type="match status" value="1"/>
</dbReference>